<evidence type="ECO:0000256" key="6">
    <source>
        <dbReference type="SAM" id="Coils"/>
    </source>
</evidence>
<comment type="caution">
    <text evidence="10">The sequence shown here is derived from an EMBL/GenBank/DDBJ whole genome shotgun (WGS) entry which is preliminary data.</text>
</comment>
<evidence type="ECO:0000256" key="7">
    <source>
        <dbReference type="SAM" id="Phobius"/>
    </source>
</evidence>
<dbReference type="RefSeq" id="WP_311364188.1">
    <property type="nucleotide sequence ID" value="NZ_JAVRIC010000005.1"/>
</dbReference>
<dbReference type="Proteomes" id="UP001254608">
    <property type="component" value="Unassembled WGS sequence"/>
</dbReference>
<organism evidence="10 11">
    <name type="scientific">Banduia mediterranea</name>
    <dbReference type="NCBI Taxonomy" id="3075609"/>
    <lineage>
        <taxon>Bacteria</taxon>
        <taxon>Pseudomonadati</taxon>
        <taxon>Pseudomonadota</taxon>
        <taxon>Gammaproteobacteria</taxon>
        <taxon>Nevskiales</taxon>
        <taxon>Algiphilaceae</taxon>
        <taxon>Banduia</taxon>
    </lineage>
</organism>
<feature type="signal peptide" evidence="8">
    <location>
        <begin position="1"/>
        <end position="22"/>
    </location>
</feature>
<evidence type="ECO:0000256" key="1">
    <source>
        <dbReference type="ARBA" id="ARBA00004167"/>
    </source>
</evidence>
<accession>A0ABU2WG11</accession>
<evidence type="ECO:0000256" key="8">
    <source>
        <dbReference type="SAM" id="SignalP"/>
    </source>
</evidence>
<evidence type="ECO:0000313" key="10">
    <source>
        <dbReference type="EMBL" id="MDT0496796.1"/>
    </source>
</evidence>
<dbReference type="SMART" id="SM00287">
    <property type="entry name" value="SH3b"/>
    <property type="match status" value="1"/>
</dbReference>
<dbReference type="PROSITE" id="PS51781">
    <property type="entry name" value="SH3B"/>
    <property type="match status" value="1"/>
</dbReference>
<evidence type="ECO:0000256" key="3">
    <source>
        <dbReference type="ARBA" id="ARBA00022729"/>
    </source>
</evidence>
<name>A0ABU2WG11_9GAMM</name>
<feature type="domain" description="SH3b" evidence="9">
    <location>
        <begin position="26"/>
        <end position="92"/>
    </location>
</feature>
<keyword evidence="4 7" id="KW-1133">Transmembrane helix</keyword>
<dbReference type="NCBIfam" id="TIGR04211">
    <property type="entry name" value="SH3_and_anchor"/>
    <property type="match status" value="1"/>
</dbReference>
<proteinExistence type="predicted"/>
<dbReference type="InterPro" id="IPR003646">
    <property type="entry name" value="SH3-like_bac-type"/>
</dbReference>
<evidence type="ECO:0000256" key="2">
    <source>
        <dbReference type="ARBA" id="ARBA00022692"/>
    </source>
</evidence>
<dbReference type="InterPro" id="IPR016476">
    <property type="entry name" value="SH3_dom_pro"/>
</dbReference>
<evidence type="ECO:0000256" key="4">
    <source>
        <dbReference type="ARBA" id="ARBA00022989"/>
    </source>
</evidence>
<gene>
    <name evidence="10" type="ORF">RM530_05385</name>
</gene>
<evidence type="ECO:0000259" key="9">
    <source>
        <dbReference type="PROSITE" id="PS51781"/>
    </source>
</evidence>
<protein>
    <submittedName>
        <fullName evidence="10">TIGR04211 family SH3 domain-containing protein</fullName>
    </submittedName>
</protein>
<dbReference type="Pfam" id="PF08239">
    <property type="entry name" value="SH3_3"/>
    <property type="match status" value="1"/>
</dbReference>
<dbReference type="Gene3D" id="2.30.30.40">
    <property type="entry name" value="SH3 Domains"/>
    <property type="match status" value="1"/>
</dbReference>
<evidence type="ECO:0000313" key="11">
    <source>
        <dbReference type="Proteomes" id="UP001254608"/>
    </source>
</evidence>
<keyword evidence="6" id="KW-0175">Coiled coil</keyword>
<feature type="transmembrane region" description="Helical" evidence="7">
    <location>
        <begin position="170"/>
        <end position="190"/>
    </location>
</feature>
<evidence type="ECO:0000256" key="5">
    <source>
        <dbReference type="ARBA" id="ARBA00023136"/>
    </source>
</evidence>
<keyword evidence="3 8" id="KW-0732">Signal</keyword>
<comment type="subcellular location">
    <subcellularLocation>
        <location evidence="1">Membrane</location>
        <topology evidence="1">Single-pass membrane protein</topology>
    </subcellularLocation>
</comment>
<reference evidence="10 11" key="1">
    <citation type="submission" date="2023-09" db="EMBL/GenBank/DDBJ databases">
        <authorList>
            <person name="Rey-Velasco X."/>
        </authorList>
    </citation>
    <scope>NUCLEOTIDE SEQUENCE [LARGE SCALE GENOMIC DNA]</scope>
    <source>
        <strain evidence="10 11">W345</strain>
    </source>
</reference>
<keyword evidence="11" id="KW-1185">Reference proteome</keyword>
<feature type="chain" id="PRO_5046746301" evidence="8">
    <location>
        <begin position="23"/>
        <end position="202"/>
    </location>
</feature>
<keyword evidence="2 7" id="KW-0812">Transmembrane</keyword>
<keyword evidence="5 7" id="KW-0472">Membrane</keyword>
<dbReference type="EMBL" id="JAVRIC010000005">
    <property type="protein sequence ID" value="MDT0496796.1"/>
    <property type="molecule type" value="Genomic_DNA"/>
</dbReference>
<feature type="coiled-coil region" evidence="6">
    <location>
        <begin position="98"/>
        <end position="152"/>
    </location>
</feature>
<sequence length="202" mass="22216">MKKLLLLAALVVCAPLPFMAQAQDDGVPKYVSDEILLSVRERPSNDAGTIGVIHSGDRVTLLRSLGEQSYSQIRTADGVTGWVTSRYLSDEPAAEDQLDSTQTALRKARDRVATLEANLDEAQTRLDSARPAFELQEENDKLRAVIAENEQRTAQLARRFNQEKAKRQTMVMGAALVGGGVLLGLVLPWIGRGRKRRAYGDL</sequence>